<evidence type="ECO:0000313" key="1">
    <source>
        <dbReference type="EMBL" id="GFZ08880.1"/>
    </source>
</evidence>
<dbReference type="AlphaFoldDB" id="A0A7J0GDI5"/>
<dbReference type="GO" id="GO:0008168">
    <property type="term" value="F:methyltransferase activity"/>
    <property type="evidence" value="ECO:0007669"/>
    <property type="project" value="UniProtKB-KW"/>
</dbReference>
<gene>
    <name evidence="1" type="ORF">Acr_20g0006880</name>
</gene>
<keyword evidence="1" id="KW-0489">Methyltransferase</keyword>
<dbReference type="Proteomes" id="UP000585474">
    <property type="component" value="Unassembled WGS sequence"/>
</dbReference>
<keyword evidence="2" id="KW-1185">Reference proteome</keyword>
<proteinExistence type="predicted"/>
<protein>
    <submittedName>
        <fullName evidence="1">Protein arginine methyltransferase 4B</fullName>
    </submittedName>
</protein>
<organism evidence="1 2">
    <name type="scientific">Actinidia rufa</name>
    <dbReference type="NCBI Taxonomy" id="165716"/>
    <lineage>
        <taxon>Eukaryota</taxon>
        <taxon>Viridiplantae</taxon>
        <taxon>Streptophyta</taxon>
        <taxon>Embryophyta</taxon>
        <taxon>Tracheophyta</taxon>
        <taxon>Spermatophyta</taxon>
        <taxon>Magnoliopsida</taxon>
        <taxon>eudicotyledons</taxon>
        <taxon>Gunneridae</taxon>
        <taxon>Pentapetalae</taxon>
        <taxon>asterids</taxon>
        <taxon>Ericales</taxon>
        <taxon>Actinidiaceae</taxon>
        <taxon>Actinidia</taxon>
    </lineage>
</organism>
<dbReference type="EMBL" id="BJWL01000020">
    <property type="protein sequence ID" value="GFZ08880.1"/>
    <property type="molecule type" value="Genomic_DNA"/>
</dbReference>
<sequence>MRVLERFARFKNLGLKKMVKGKTFNLQLEKKERFGFAEQDVEEDDEWKPLDRQLMQLAEKKNEGLPIQTLNKTTNRTFGSSIDLRTLKNWGLKKMMEGLEFSTGNVHNMCFCIGSSLQQYLCIQDNQFLQYPSGKSLILTVKASEAEAKTLKPGKEEEENEEYEVEYVQLYGLSRCLESSSEQVGIMSQNGTLPTFHSKFDDKVEASSAEMYFDCYEQLLHEQNMLQGLCWLSFYMGCAWKYTAKIDVDPETLLGYLPPPPPSLSLIRLVINMFMQQNHLKWAGYICKLNAGNPSLDQIVTVIKGRIEEVELPEKADILIYEPQEKKRKDAGSPIETLKKMMNGTLGSSIEEECGSSIETLKEDDEPLDLELKRRMLADRDVEQDMNGTLGSSVCMNVHNMCFPIGSSLQQYLCIQDNHTGVKFCKGRDDGTYIDAIGAGGSADKSGMFTVGDKVLATGEEEAKDAVLPIETLKKIMNGTLESSIGILIGRKEEYGFAYRDVEQDVPLDLQLVPLDLQLLNKRKMQVLERFVRFKNWGLKKMMKGTPSIFNWVLVADLRTLKNWGLKKMMEGLEFSTSQFLQYPSGKTLILTVKASEAEAKTLKLGKEEEENEEYEVEYVQLYGVKF</sequence>
<name>A0A7J0GDI5_9ERIC</name>
<keyword evidence="1" id="KW-0808">Transferase</keyword>
<dbReference type="GO" id="GO:0032259">
    <property type="term" value="P:methylation"/>
    <property type="evidence" value="ECO:0007669"/>
    <property type="project" value="UniProtKB-KW"/>
</dbReference>
<comment type="caution">
    <text evidence="1">The sequence shown here is derived from an EMBL/GenBank/DDBJ whole genome shotgun (WGS) entry which is preliminary data.</text>
</comment>
<evidence type="ECO:0000313" key="2">
    <source>
        <dbReference type="Proteomes" id="UP000585474"/>
    </source>
</evidence>
<accession>A0A7J0GDI5</accession>
<reference evidence="1 2" key="1">
    <citation type="submission" date="2019-07" db="EMBL/GenBank/DDBJ databases">
        <title>De Novo Assembly of kiwifruit Actinidia rufa.</title>
        <authorList>
            <person name="Sugita-Konishi S."/>
            <person name="Sato K."/>
            <person name="Mori E."/>
            <person name="Abe Y."/>
            <person name="Kisaki G."/>
            <person name="Hamano K."/>
            <person name="Suezawa K."/>
            <person name="Otani M."/>
            <person name="Fukuda T."/>
            <person name="Manabe T."/>
            <person name="Gomi K."/>
            <person name="Tabuchi M."/>
            <person name="Akimitsu K."/>
            <person name="Kataoka I."/>
        </authorList>
    </citation>
    <scope>NUCLEOTIDE SEQUENCE [LARGE SCALE GENOMIC DNA]</scope>
    <source>
        <strain evidence="2">cv. Fuchu</strain>
    </source>
</reference>